<reference evidence="2 3" key="1">
    <citation type="journal article" date="2014" name="Genome Announc.">
        <title>Draft Genome Sequence of Magnetospirillum sp. Strain SO-1, a Freshwater Magnetotactic Bacterium Isolated from the Ol'khovka River, Russia.</title>
        <authorList>
            <person name="Grouzdev D.S."/>
            <person name="Dziuba M.V."/>
            <person name="Sukhacheva M.S."/>
            <person name="Mardanov A.V."/>
            <person name="Beletskiy A.V."/>
            <person name="Kuznetsov B.B."/>
            <person name="Skryabin K.G."/>
        </authorList>
    </citation>
    <scope>NUCLEOTIDE SEQUENCE [LARGE SCALE GENOMIC DNA]</scope>
    <source>
        <strain evidence="2 3">SO-1</strain>
    </source>
</reference>
<keyword evidence="3" id="KW-1185">Reference proteome</keyword>
<name>M3AEK6_9PROT</name>
<comment type="caution">
    <text evidence="2">The sequence shown here is derived from an EMBL/GenBank/DDBJ whole genome shotgun (WGS) entry which is preliminary data.</text>
</comment>
<keyword evidence="1" id="KW-1133">Transmembrane helix</keyword>
<dbReference type="Proteomes" id="UP000011744">
    <property type="component" value="Unassembled WGS sequence"/>
</dbReference>
<dbReference type="RefSeq" id="WP_008615161.1">
    <property type="nucleotide sequence ID" value="NZ_AONQ01000010.1"/>
</dbReference>
<gene>
    <name evidence="2" type="ORF">H261_05369</name>
</gene>
<dbReference type="OrthoDB" id="7360234at2"/>
<proteinExistence type="predicted"/>
<evidence type="ECO:0000313" key="3">
    <source>
        <dbReference type="Proteomes" id="UP000011744"/>
    </source>
</evidence>
<dbReference type="EMBL" id="AONQ01000010">
    <property type="protein sequence ID" value="EME70989.1"/>
    <property type="molecule type" value="Genomic_DNA"/>
</dbReference>
<organism evidence="2 3">
    <name type="scientific">Paramagnetospirillum caucaseum</name>
    <dbReference type="NCBI Taxonomy" id="1244869"/>
    <lineage>
        <taxon>Bacteria</taxon>
        <taxon>Pseudomonadati</taxon>
        <taxon>Pseudomonadota</taxon>
        <taxon>Alphaproteobacteria</taxon>
        <taxon>Rhodospirillales</taxon>
        <taxon>Magnetospirillaceae</taxon>
        <taxon>Paramagnetospirillum</taxon>
    </lineage>
</organism>
<feature type="transmembrane region" description="Helical" evidence="1">
    <location>
        <begin position="27"/>
        <end position="47"/>
    </location>
</feature>
<dbReference type="STRING" id="1244869.H261_05369"/>
<dbReference type="PATRIC" id="fig|1244869.3.peg.1080"/>
<keyword evidence="1" id="KW-0812">Transmembrane</keyword>
<keyword evidence="1" id="KW-0472">Membrane</keyword>
<dbReference type="AlphaFoldDB" id="M3AEK6"/>
<evidence type="ECO:0000313" key="2">
    <source>
        <dbReference type="EMBL" id="EME70989.1"/>
    </source>
</evidence>
<evidence type="ECO:0000256" key="1">
    <source>
        <dbReference type="SAM" id="Phobius"/>
    </source>
</evidence>
<accession>M3AEK6</accession>
<protein>
    <submittedName>
        <fullName evidence="2">Uncharacterized protein</fullName>
    </submittedName>
</protein>
<sequence>MAAEQSPEIWAGIATQYVGAWGQAAPMVQVAAIAATVIIIAIIAWAWSRKQGASDSSGVPVEAFAHVVEEQARQTEALRSAVEGLSEIVHQIRLLLEARTLCPYGEDRRDA</sequence>